<dbReference type="InterPro" id="IPR036388">
    <property type="entry name" value="WH-like_DNA-bd_sf"/>
</dbReference>
<dbReference type="KEGG" id="taer:GT409_14845"/>
<dbReference type="PANTHER" id="PTHR33609:SF1">
    <property type="entry name" value="TRANSPOSASE"/>
    <property type="match status" value="1"/>
</dbReference>
<dbReference type="InterPro" id="IPR052546">
    <property type="entry name" value="Transposase_8_domain"/>
</dbReference>
<dbReference type="GO" id="GO:0004803">
    <property type="term" value="F:transposase activity"/>
    <property type="evidence" value="ECO:0007669"/>
    <property type="project" value="InterPro"/>
</dbReference>
<dbReference type="InterPro" id="IPR009057">
    <property type="entry name" value="Homeodomain-like_sf"/>
</dbReference>
<dbReference type="EMBL" id="CP047593">
    <property type="protein sequence ID" value="QHI70664.1"/>
    <property type="molecule type" value="Genomic_DNA"/>
</dbReference>
<evidence type="ECO:0000313" key="1">
    <source>
        <dbReference type="EMBL" id="QHI70664.1"/>
    </source>
</evidence>
<proteinExistence type="predicted"/>
<sequence length="101" mass="11739">MKRKRYAEEQVVYALKQAENGEEIAELCRSMGVSEATFYNWRKKYKGLGVSEVRELRMLREENRKLKQLVADLSLGKHILQEVIAKSSEACTEARFDRRGS</sequence>
<name>A0A6P1MDM5_9BACT</name>
<dbReference type="Proteomes" id="UP000464954">
    <property type="component" value="Chromosome"/>
</dbReference>
<dbReference type="Pfam" id="PF01527">
    <property type="entry name" value="HTH_Tnp_1"/>
    <property type="match status" value="1"/>
</dbReference>
<protein>
    <submittedName>
        <fullName evidence="1">Transposase</fullName>
    </submittedName>
</protein>
<dbReference type="Gene3D" id="1.10.10.10">
    <property type="entry name" value="Winged helix-like DNA-binding domain superfamily/Winged helix DNA-binding domain"/>
    <property type="match status" value="1"/>
</dbReference>
<organism evidence="1 2">
    <name type="scientific">Tichowtungia aerotolerans</name>
    <dbReference type="NCBI Taxonomy" id="2697043"/>
    <lineage>
        <taxon>Bacteria</taxon>
        <taxon>Pseudomonadati</taxon>
        <taxon>Kiritimatiellota</taxon>
        <taxon>Tichowtungiia</taxon>
        <taxon>Tichowtungiales</taxon>
        <taxon>Tichowtungiaceae</taxon>
        <taxon>Tichowtungia</taxon>
    </lineage>
</organism>
<evidence type="ECO:0000313" key="2">
    <source>
        <dbReference type="Proteomes" id="UP000464954"/>
    </source>
</evidence>
<dbReference type="GO" id="GO:0003677">
    <property type="term" value="F:DNA binding"/>
    <property type="evidence" value="ECO:0007669"/>
    <property type="project" value="InterPro"/>
</dbReference>
<keyword evidence="2" id="KW-1185">Reference proteome</keyword>
<gene>
    <name evidence="1" type="ORF">GT409_14845</name>
</gene>
<dbReference type="RefSeq" id="WP_160629836.1">
    <property type="nucleotide sequence ID" value="NZ_CP047593.1"/>
</dbReference>
<accession>A0A6P1MDM5</accession>
<reference evidence="1 2" key="1">
    <citation type="submission" date="2020-01" db="EMBL/GenBank/DDBJ databases">
        <title>Ponticoccus aerotolerans gen. nov., sp. nov., an anaerobic bacterium and proposal of Ponticoccusceae fam. nov., Ponticoccusles ord. nov. and Ponticoccuse classis nov. in the phylum Kiritimatiellaeota.</title>
        <authorList>
            <person name="Zhou L.Y."/>
            <person name="Du Z.J."/>
        </authorList>
    </citation>
    <scope>NUCLEOTIDE SEQUENCE [LARGE SCALE GENOMIC DNA]</scope>
    <source>
        <strain evidence="1 2">S-5007</strain>
    </source>
</reference>
<dbReference type="SUPFAM" id="SSF46689">
    <property type="entry name" value="Homeodomain-like"/>
    <property type="match status" value="1"/>
</dbReference>
<dbReference type="GO" id="GO:0006313">
    <property type="term" value="P:DNA transposition"/>
    <property type="evidence" value="ECO:0007669"/>
    <property type="project" value="InterPro"/>
</dbReference>
<dbReference type="PANTHER" id="PTHR33609">
    <property type="entry name" value="LOW CALCIUM RESPONSE LOCUS PROTEIN S"/>
    <property type="match status" value="1"/>
</dbReference>
<dbReference type="AlphaFoldDB" id="A0A6P1MDM5"/>
<dbReference type="InterPro" id="IPR002514">
    <property type="entry name" value="Transposase_8"/>
</dbReference>